<keyword evidence="1" id="KW-1133">Transmembrane helix</keyword>
<evidence type="ECO:0000256" key="1">
    <source>
        <dbReference type="SAM" id="Phobius"/>
    </source>
</evidence>
<feature type="transmembrane region" description="Helical" evidence="1">
    <location>
        <begin position="20"/>
        <end position="41"/>
    </location>
</feature>
<sequence>MGIGQIISDAFGVSLRNYGWSLLLQLAVFAIFFGLLGSFFWSALYGDQLAVESAIARSIGIFYLLLLAACFLSLAFYCALIRLIHDRHVDPAKPVMAACIAGARRFLPALGLLLIYLLAYIALYLVAALLGLVFFGIGAPPGFVIVAMLIAGIFALYLVFPYLLSFVICINEDIGPIRALGRSRYLSAGYRWPLFGMMLLTWVIWFAYLLIVNVLARIFGPSGGIAALIMMLLVLPLMYAWLIGVYSIAAYRLRVLKDGVDLTGSVADVFD</sequence>
<accession>A0ABV3PLW8</accession>
<evidence type="ECO:0000313" key="3">
    <source>
        <dbReference type="Proteomes" id="UP001555786"/>
    </source>
</evidence>
<evidence type="ECO:0000313" key="2">
    <source>
        <dbReference type="EMBL" id="MEW9306646.1"/>
    </source>
</evidence>
<name>A0ABV3PLW8_9HYPH</name>
<keyword evidence="1" id="KW-0472">Membrane</keyword>
<comment type="caution">
    <text evidence="2">The sequence shown here is derived from an EMBL/GenBank/DDBJ whole genome shotgun (WGS) entry which is preliminary data.</text>
</comment>
<dbReference type="Proteomes" id="UP001555786">
    <property type="component" value="Unassembled WGS sequence"/>
</dbReference>
<feature type="transmembrane region" description="Helical" evidence="1">
    <location>
        <begin position="143"/>
        <end position="171"/>
    </location>
</feature>
<feature type="transmembrane region" description="Helical" evidence="1">
    <location>
        <begin position="192"/>
        <end position="219"/>
    </location>
</feature>
<feature type="transmembrane region" description="Helical" evidence="1">
    <location>
        <begin position="61"/>
        <end position="85"/>
    </location>
</feature>
<keyword evidence="1" id="KW-0812">Transmembrane</keyword>
<dbReference type="EMBL" id="JBFNQD010000003">
    <property type="protein sequence ID" value="MEW9306646.1"/>
    <property type="molecule type" value="Genomic_DNA"/>
</dbReference>
<keyword evidence="3" id="KW-1185">Reference proteome</keyword>
<proteinExistence type="predicted"/>
<dbReference type="InterPro" id="IPR010380">
    <property type="entry name" value="DUF975"/>
</dbReference>
<reference evidence="2 3" key="1">
    <citation type="submission" date="2024-07" db="EMBL/GenBank/DDBJ databases">
        <title>Description of Labrys sedimenti sp. nov., isolated from a diclofenac-degrading enrichment culture.</title>
        <authorList>
            <person name="Tancsics A."/>
            <person name="Csepanyi A."/>
        </authorList>
    </citation>
    <scope>NUCLEOTIDE SEQUENCE [LARGE SCALE GENOMIC DNA]</scope>
    <source>
        <strain evidence="2 3">LMG 23578</strain>
    </source>
</reference>
<protein>
    <submittedName>
        <fullName evidence="2">DUF975 family protein</fullName>
    </submittedName>
</protein>
<gene>
    <name evidence="2" type="ORF">ABXS05_13930</name>
</gene>
<dbReference type="RefSeq" id="WP_367624297.1">
    <property type="nucleotide sequence ID" value="NZ_JBFNQD010000003.1"/>
</dbReference>
<organism evidence="2 3">
    <name type="scientific">Labrys neptuniae</name>
    <dbReference type="NCBI Taxonomy" id="376174"/>
    <lineage>
        <taxon>Bacteria</taxon>
        <taxon>Pseudomonadati</taxon>
        <taxon>Pseudomonadota</taxon>
        <taxon>Alphaproteobacteria</taxon>
        <taxon>Hyphomicrobiales</taxon>
        <taxon>Xanthobacteraceae</taxon>
        <taxon>Labrys</taxon>
    </lineage>
</organism>
<feature type="transmembrane region" description="Helical" evidence="1">
    <location>
        <begin position="106"/>
        <end position="137"/>
    </location>
</feature>
<feature type="transmembrane region" description="Helical" evidence="1">
    <location>
        <begin position="225"/>
        <end position="249"/>
    </location>
</feature>
<dbReference type="Pfam" id="PF06161">
    <property type="entry name" value="DUF975"/>
    <property type="match status" value="1"/>
</dbReference>